<evidence type="ECO:0000313" key="1">
    <source>
        <dbReference type="EMBL" id="CNL52516.1"/>
    </source>
</evidence>
<evidence type="ECO:0000313" key="2">
    <source>
        <dbReference type="Proteomes" id="UP000040088"/>
    </source>
</evidence>
<sequence>MGFTQMIVGYAGYVIIYSVKTRKMQYRKNIFPQGRTEKLTQRSGL</sequence>
<dbReference type="Proteomes" id="UP000040088">
    <property type="component" value="Unassembled WGS sequence"/>
</dbReference>
<name>A0A0T9UM51_YERAE</name>
<accession>A0A0T9UM51</accession>
<gene>
    <name evidence="1" type="ORF">ERS008460_03112</name>
</gene>
<dbReference type="AlphaFoldDB" id="A0A0T9UM51"/>
<organism evidence="1 2">
    <name type="scientific">Yersinia aleksiciae</name>
    <dbReference type="NCBI Taxonomy" id="263819"/>
    <lineage>
        <taxon>Bacteria</taxon>
        <taxon>Pseudomonadati</taxon>
        <taxon>Pseudomonadota</taxon>
        <taxon>Gammaproteobacteria</taxon>
        <taxon>Enterobacterales</taxon>
        <taxon>Yersiniaceae</taxon>
        <taxon>Yersinia</taxon>
    </lineage>
</organism>
<protein>
    <submittedName>
        <fullName evidence="1">Uncharacterized protein</fullName>
    </submittedName>
</protein>
<reference evidence="2" key="1">
    <citation type="submission" date="2015-03" db="EMBL/GenBank/DDBJ databases">
        <authorList>
            <consortium name="Pathogen Informatics"/>
        </authorList>
    </citation>
    <scope>NUCLEOTIDE SEQUENCE [LARGE SCALE GENOMIC DNA]</scope>
    <source>
        <strain evidence="2">IP27925</strain>
    </source>
</reference>
<dbReference type="EMBL" id="CQEM01000015">
    <property type="protein sequence ID" value="CNL52516.1"/>
    <property type="molecule type" value="Genomic_DNA"/>
</dbReference>
<proteinExistence type="predicted"/>